<sequence>MLDYLLSCLRLGKGLKLAKWVGGFSIHKNHGRFYGLREMHEDDGIEGAPVAPIVGGSNSRTPTRRTTTKTAISTRYRECLKNHAASIGGHVVDGCGEFMPSGEEGTPEALKCAACECHRNFHRKEIDGEPQSGTNCYYYYNPNSKNNSRRSTIPQLPPQLPAPPLQHHQKFPLGLPTSPSAGPFQPMMMAFGGGGATESSSEDINVFNSSAGGVPPHQPPLALSKKRFRTKFSQDQKGKMMEFAEKVGWRIQKQDEPLVLQFCAEVGVKKQVFKVWMHNNKHSMKNKPL</sequence>
<evidence type="ECO:0000259" key="10">
    <source>
        <dbReference type="PROSITE" id="PS51523"/>
    </source>
</evidence>
<dbReference type="NCBIfam" id="TIGR01565">
    <property type="entry name" value="homeo_ZF_HD"/>
    <property type="match status" value="1"/>
</dbReference>
<keyword evidence="9" id="KW-0539">Nucleus</keyword>
<dbReference type="InterPro" id="IPR006456">
    <property type="entry name" value="ZF_HD_homeobox_Cys/His_dimer"/>
</dbReference>
<organism evidence="11 12">
    <name type="scientific">Tetracentron sinense</name>
    <name type="common">Spur-leaf</name>
    <dbReference type="NCBI Taxonomy" id="13715"/>
    <lineage>
        <taxon>Eukaryota</taxon>
        <taxon>Viridiplantae</taxon>
        <taxon>Streptophyta</taxon>
        <taxon>Embryophyta</taxon>
        <taxon>Tracheophyta</taxon>
        <taxon>Spermatophyta</taxon>
        <taxon>Magnoliopsida</taxon>
        <taxon>Trochodendrales</taxon>
        <taxon>Trochodendraceae</taxon>
        <taxon>Tetracentron</taxon>
    </lineage>
</organism>
<evidence type="ECO:0000313" key="11">
    <source>
        <dbReference type="EMBL" id="KAF8405236.1"/>
    </source>
</evidence>
<comment type="caution">
    <text evidence="11">The sequence shown here is derived from an EMBL/GenBank/DDBJ whole genome shotgun (WGS) entry which is preliminary data.</text>
</comment>
<keyword evidence="12" id="KW-1185">Reference proteome</keyword>
<dbReference type="EMBL" id="JABCRI010000006">
    <property type="protein sequence ID" value="KAF8405236.1"/>
    <property type="molecule type" value="Genomic_DNA"/>
</dbReference>
<name>A0A834ZEG8_TETSI</name>
<evidence type="ECO:0000256" key="8">
    <source>
        <dbReference type="ARBA" id="ARBA00023163"/>
    </source>
</evidence>
<dbReference type="PROSITE" id="PS51523">
    <property type="entry name" value="ZF_HD_DIMER"/>
    <property type="match status" value="1"/>
</dbReference>
<evidence type="ECO:0000256" key="5">
    <source>
        <dbReference type="ARBA" id="ARBA00023015"/>
    </source>
</evidence>
<dbReference type="Pfam" id="PF04770">
    <property type="entry name" value="ZF-HD_dimer"/>
    <property type="match status" value="1"/>
</dbReference>
<dbReference type="OrthoDB" id="1910053at2759"/>
<dbReference type="InterPro" id="IPR006455">
    <property type="entry name" value="Homeodomain_ZF_HD"/>
</dbReference>
<comment type="subcellular location">
    <subcellularLocation>
        <location evidence="1">Nucleus</location>
    </subcellularLocation>
</comment>
<evidence type="ECO:0000256" key="7">
    <source>
        <dbReference type="ARBA" id="ARBA00023155"/>
    </source>
</evidence>
<keyword evidence="5" id="KW-0805">Transcription regulation</keyword>
<proteinExistence type="predicted"/>
<evidence type="ECO:0000256" key="9">
    <source>
        <dbReference type="ARBA" id="ARBA00023242"/>
    </source>
</evidence>
<evidence type="ECO:0000313" key="12">
    <source>
        <dbReference type="Proteomes" id="UP000655225"/>
    </source>
</evidence>
<dbReference type="Proteomes" id="UP000655225">
    <property type="component" value="Unassembled WGS sequence"/>
</dbReference>
<dbReference type="GO" id="GO:0050793">
    <property type="term" value="P:regulation of developmental process"/>
    <property type="evidence" value="ECO:0007669"/>
    <property type="project" value="TreeGrafter"/>
</dbReference>
<dbReference type="FunFam" id="1.10.10.60:FF:000257">
    <property type="entry name" value="Zinc-finger homeodomain protein 2"/>
    <property type="match status" value="1"/>
</dbReference>
<evidence type="ECO:0000256" key="1">
    <source>
        <dbReference type="ARBA" id="ARBA00004123"/>
    </source>
</evidence>
<dbReference type="OMA" id="NKHAMKK"/>
<keyword evidence="3" id="KW-0863">Zinc-finger</keyword>
<dbReference type="PANTHER" id="PTHR31948:SF60">
    <property type="entry name" value="ZINC-FINGER HOMEODOMAIN PROTEIN 5"/>
    <property type="match status" value="1"/>
</dbReference>
<dbReference type="AlphaFoldDB" id="A0A834ZEG8"/>
<reference evidence="11 12" key="1">
    <citation type="submission" date="2020-04" db="EMBL/GenBank/DDBJ databases">
        <title>Plant Genome Project.</title>
        <authorList>
            <person name="Zhang R.-G."/>
        </authorList>
    </citation>
    <scope>NUCLEOTIDE SEQUENCE [LARGE SCALE GENOMIC DNA]</scope>
    <source>
        <strain evidence="11">YNK0</strain>
        <tissue evidence="11">Leaf</tissue>
    </source>
</reference>
<dbReference type="PANTHER" id="PTHR31948">
    <property type="entry name" value="ZINC-FINGER HOMEODOMAIN PROTEIN 2"/>
    <property type="match status" value="1"/>
</dbReference>
<evidence type="ECO:0000256" key="3">
    <source>
        <dbReference type="ARBA" id="ARBA00022771"/>
    </source>
</evidence>
<dbReference type="GO" id="GO:0000976">
    <property type="term" value="F:transcription cis-regulatory region binding"/>
    <property type="evidence" value="ECO:0007669"/>
    <property type="project" value="TreeGrafter"/>
</dbReference>
<accession>A0A834ZEG8</accession>
<evidence type="ECO:0000256" key="2">
    <source>
        <dbReference type="ARBA" id="ARBA00022723"/>
    </source>
</evidence>
<dbReference type="SUPFAM" id="SSF46689">
    <property type="entry name" value="Homeodomain-like"/>
    <property type="match status" value="1"/>
</dbReference>
<keyword evidence="2" id="KW-0479">Metal-binding</keyword>
<dbReference type="InterPro" id="IPR009057">
    <property type="entry name" value="Homeodomain-like_sf"/>
</dbReference>
<keyword evidence="4" id="KW-0862">Zinc</keyword>
<keyword evidence="8" id="KW-0804">Transcription</keyword>
<keyword evidence="7" id="KW-0371">Homeobox</keyword>
<dbReference type="GO" id="GO:0005634">
    <property type="term" value="C:nucleus"/>
    <property type="evidence" value="ECO:0007669"/>
    <property type="project" value="UniProtKB-SubCell"/>
</dbReference>
<feature type="domain" description="ZF-HD dimerization-type" evidence="10">
    <location>
        <begin position="76"/>
        <end position="125"/>
    </location>
</feature>
<dbReference type="GO" id="GO:0003700">
    <property type="term" value="F:DNA-binding transcription factor activity"/>
    <property type="evidence" value="ECO:0007669"/>
    <property type="project" value="TreeGrafter"/>
</dbReference>
<dbReference type="NCBIfam" id="TIGR01566">
    <property type="entry name" value="ZF_HD_prot_N"/>
    <property type="match status" value="1"/>
</dbReference>
<evidence type="ECO:0000256" key="6">
    <source>
        <dbReference type="ARBA" id="ARBA00023125"/>
    </source>
</evidence>
<dbReference type="GO" id="GO:0008270">
    <property type="term" value="F:zinc ion binding"/>
    <property type="evidence" value="ECO:0007669"/>
    <property type="project" value="UniProtKB-KW"/>
</dbReference>
<protein>
    <recommendedName>
        <fullName evidence="10">ZF-HD dimerization-type domain-containing protein</fullName>
    </recommendedName>
</protein>
<evidence type="ECO:0000256" key="4">
    <source>
        <dbReference type="ARBA" id="ARBA00022833"/>
    </source>
</evidence>
<keyword evidence="6" id="KW-0238">DNA-binding</keyword>
<gene>
    <name evidence="11" type="ORF">HHK36_010137</name>
</gene>
<dbReference type="Gene3D" id="1.10.10.60">
    <property type="entry name" value="Homeodomain-like"/>
    <property type="match status" value="1"/>
</dbReference>